<accession>A0AAE1YHD0</accession>
<gene>
    <name evidence="5" type="ORF">Salat_1325100</name>
</gene>
<dbReference type="Proteomes" id="UP001293254">
    <property type="component" value="Unassembled WGS sequence"/>
</dbReference>
<proteinExistence type="predicted"/>
<organism evidence="5 6">
    <name type="scientific">Sesamum alatum</name>
    <dbReference type="NCBI Taxonomy" id="300844"/>
    <lineage>
        <taxon>Eukaryota</taxon>
        <taxon>Viridiplantae</taxon>
        <taxon>Streptophyta</taxon>
        <taxon>Embryophyta</taxon>
        <taxon>Tracheophyta</taxon>
        <taxon>Spermatophyta</taxon>
        <taxon>Magnoliopsida</taxon>
        <taxon>eudicotyledons</taxon>
        <taxon>Gunneridae</taxon>
        <taxon>Pentapetalae</taxon>
        <taxon>asterids</taxon>
        <taxon>lamiids</taxon>
        <taxon>Lamiales</taxon>
        <taxon>Pedaliaceae</taxon>
        <taxon>Sesamum</taxon>
    </lineage>
</organism>
<feature type="signal peptide" evidence="3">
    <location>
        <begin position="1"/>
        <end position="30"/>
    </location>
</feature>
<evidence type="ECO:0000256" key="2">
    <source>
        <dbReference type="ARBA" id="ARBA00022729"/>
    </source>
</evidence>
<evidence type="ECO:0000256" key="1">
    <source>
        <dbReference type="ARBA" id="ARBA00004167"/>
    </source>
</evidence>
<keyword evidence="2 3" id="KW-0732">Signal</keyword>
<protein>
    <recommendedName>
        <fullName evidence="4">Wall-associated receptor kinase galacturonan-binding domain-containing protein</fullName>
    </recommendedName>
</protein>
<feature type="domain" description="Wall-associated receptor kinase galacturonan-binding" evidence="4">
    <location>
        <begin position="38"/>
        <end position="102"/>
    </location>
</feature>
<evidence type="ECO:0000313" key="6">
    <source>
        <dbReference type="Proteomes" id="UP001293254"/>
    </source>
</evidence>
<name>A0AAE1YHD0_9LAMI</name>
<feature type="chain" id="PRO_5042165475" description="Wall-associated receptor kinase galacturonan-binding domain-containing protein" evidence="3">
    <location>
        <begin position="31"/>
        <end position="177"/>
    </location>
</feature>
<dbReference type="PANTHER" id="PTHR33138">
    <property type="entry name" value="OS01G0690200 PROTEIN"/>
    <property type="match status" value="1"/>
</dbReference>
<dbReference type="GO" id="GO:0016020">
    <property type="term" value="C:membrane"/>
    <property type="evidence" value="ECO:0007669"/>
    <property type="project" value="UniProtKB-SubCell"/>
</dbReference>
<dbReference type="GO" id="GO:0030247">
    <property type="term" value="F:polysaccharide binding"/>
    <property type="evidence" value="ECO:0007669"/>
    <property type="project" value="InterPro"/>
</dbReference>
<evidence type="ECO:0000313" key="5">
    <source>
        <dbReference type="EMBL" id="KAK4430244.1"/>
    </source>
</evidence>
<evidence type="ECO:0000256" key="3">
    <source>
        <dbReference type="SAM" id="SignalP"/>
    </source>
</evidence>
<dbReference type="AlphaFoldDB" id="A0AAE1YHD0"/>
<dbReference type="Pfam" id="PF13947">
    <property type="entry name" value="GUB_WAK_bind"/>
    <property type="match status" value="1"/>
</dbReference>
<sequence length="177" mass="19865">MISKEYMHGFLESLGLCIFCLILFCRISCGAHYQYEACVPTNCSNGPNISFPFYVPDRQKSYCGYPGFVLYCSRDGFPVLRLPENDYVVEHIYYRNRSLHVYNAAVEPVIRSAGSSCLPRISNTSLAAAAGFDYVNVTGLHLFSNCTKPLPVELLENKIGCNSSEDGKNWDVALYDR</sequence>
<reference evidence="5" key="1">
    <citation type="submission" date="2020-06" db="EMBL/GenBank/DDBJ databases">
        <authorList>
            <person name="Li T."/>
            <person name="Hu X."/>
            <person name="Zhang T."/>
            <person name="Song X."/>
            <person name="Zhang H."/>
            <person name="Dai N."/>
            <person name="Sheng W."/>
            <person name="Hou X."/>
            <person name="Wei L."/>
        </authorList>
    </citation>
    <scope>NUCLEOTIDE SEQUENCE</scope>
    <source>
        <strain evidence="5">3651</strain>
        <tissue evidence="5">Leaf</tissue>
    </source>
</reference>
<dbReference type="InterPro" id="IPR025287">
    <property type="entry name" value="WAK_GUB"/>
</dbReference>
<dbReference type="PANTHER" id="PTHR33138:SF27">
    <property type="entry name" value="WALL-ASSOCIATED RECEPTOR KINASE C-TERMINAL DOMAIN-CONTAINING PROTEIN"/>
    <property type="match status" value="1"/>
</dbReference>
<dbReference type="EMBL" id="JACGWO010000004">
    <property type="protein sequence ID" value="KAK4430244.1"/>
    <property type="molecule type" value="Genomic_DNA"/>
</dbReference>
<evidence type="ECO:0000259" key="4">
    <source>
        <dbReference type="Pfam" id="PF13947"/>
    </source>
</evidence>
<keyword evidence="6" id="KW-1185">Reference proteome</keyword>
<reference evidence="5" key="2">
    <citation type="journal article" date="2024" name="Plant">
        <title>Genomic evolution and insights into agronomic trait innovations of Sesamum species.</title>
        <authorList>
            <person name="Miao H."/>
            <person name="Wang L."/>
            <person name="Qu L."/>
            <person name="Liu H."/>
            <person name="Sun Y."/>
            <person name="Le M."/>
            <person name="Wang Q."/>
            <person name="Wei S."/>
            <person name="Zheng Y."/>
            <person name="Lin W."/>
            <person name="Duan Y."/>
            <person name="Cao H."/>
            <person name="Xiong S."/>
            <person name="Wang X."/>
            <person name="Wei L."/>
            <person name="Li C."/>
            <person name="Ma Q."/>
            <person name="Ju M."/>
            <person name="Zhao R."/>
            <person name="Li G."/>
            <person name="Mu C."/>
            <person name="Tian Q."/>
            <person name="Mei H."/>
            <person name="Zhang T."/>
            <person name="Gao T."/>
            <person name="Zhang H."/>
        </authorList>
    </citation>
    <scope>NUCLEOTIDE SEQUENCE</scope>
    <source>
        <strain evidence="5">3651</strain>
    </source>
</reference>
<comment type="caution">
    <text evidence="5">The sequence shown here is derived from an EMBL/GenBank/DDBJ whole genome shotgun (WGS) entry which is preliminary data.</text>
</comment>
<comment type="subcellular location">
    <subcellularLocation>
        <location evidence="1">Membrane</location>
        <topology evidence="1">Single-pass membrane protein</topology>
    </subcellularLocation>
</comment>